<protein>
    <recommendedName>
        <fullName evidence="8">P53 and DNA damage-regulated protein 1</fullName>
    </recommendedName>
</protein>
<comment type="caution">
    <text evidence="6">The sequence shown here is derived from an EMBL/GenBank/DDBJ whole genome shotgun (WGS) entry which is preliminary data.</text>
</comment>
<feature type="region of interest" description="Disordered" evidence="5">
    <location>
        <begin position="119"/>
        <end position="191"/>
    </location>
</feature>
<keyword evidence="3" id="KW-0143">Chaperone</keyword>
<keyword evidence="4" id="KW-0175">Coiled coil</keyword>
<dbReference type="Gramene" id="Psat06G0155700-T1">
    <property type="protein sequence ID" value="KAI5394994.1"/>
    <property type="gene ID" value="KIW84_061557"/>
</dbReference>
<sequence>MNDNLKHFQRKLTELELEAEHLLLARHQLVENYKLRNGNREALTALRKKAQTARSSVPSPFGSIMKGVSRPLVQEVCTTCGNHDSFEQTWTMPPGTDLFAGIPFHAAHTVLETDQTQFDFEKSDESQPENVESNESKSSDAQVTEEHTESQPTNSPVLEEPAKTQHKTAPKITGRGSSSLQNRSREKRNNR</sequence>
<keyword evidence="2" id="KW-0963">Cytoplasm</keyword>
<feature type="compositionally biased region" description="Basic and acidic residues" evidence="5">
    <location>
        <begin position="134"/>
        <end position="149"/>
    </location>
</feature>
<dbReference type="Proteomes" id="UP001058974">
    <property type="component" value="Chromosome 6"/>
</dbReference>
<dbReference type="PANTHER" id="PTHR21162:SF0">
    <property type="entry name" value="P53 AND DNA DAMAGE-REGULATED PROTEIN 1"/>
    <property type="match status" value="1"/>
</dbReference>
<keyword evidence="7" id="KW-1185">Reference proteome</keyword>
<evidence type="ECO:0000256" key="2">
    <source>
        <dbReference type="ARBA" id="ARBA00022490"/>
    </source>
</evidence>
<evidence type="ECO:0000256" key="1">
    <source>
        <dbReference type="ARBA" id="ARBA00004496"/>
    </source>
</evidence>
<accession>A0A9D4W2V6</accession>
<comment type="subcellular location">
    <subcellularLocation>
        <location evidence="1">Cytoplasm</location>
    </subcellularLocation>
</comment>
<dbReference type="InterPro" id="IPR030482">
    <property type="entry name" value="PDRG1"/>
</dbReference>
<evidence type="ECO:0000313" key="6">
    <source>
        <dbReference type="EMBL" id="KAI5394994.1"/>
    </source>
</evidence>
<dbReference type="AlphaFoldDB" id="A0A9D4W2V6"/>
<evidence type="ECO:0000313" key="7">
    <source>
        <dbReference type="Proteomes" id="UP001058974"/>
    </source>
</evidence>
<proteinExistence type="predicted"/>
<organism evidence="6 7">
    <name type="scientific">Pisum sativum</name>
    <name type="common">Garden pea</name>
    <name type="synonym">Lathyrus oleraceus</name>
    <dbReference type="NCBI Taxonomy" id="3888"/>
    <lineage>
        <taxon>Eukaryota</taxon>
        <taxon>Viridiplantae</taxon>
        <taxon>Streptophyta</taxon>
        <taxon>Embryophyta</taxon>
        <taxon>Tracheophyta</taxon>
        <taxon>Spermatophyta</taxon>
        <taxon>Magnoliopsida</taxon>
        <taxon>eudicotyledons</taxon>
        <taxon>Gunneridae</taxon>
        <taxon>Pentapetalae</taxon>
        <taxon>rosids</taxon>
        <taxon>fabids</taxon>
        <taxon>Fabales</taxon>
        <taxon>Fabaceae</taxon>
        <taxon>Papilionoideae</taxon>
        <taxon>50 kb inversion clade</taxon>
        <taxon>NPAAA clade</taxon>
        <taxon>Hologalegina</taxon>
        <taxon>IRL clade</taxon>
        <taxon>Fabeae</taxon>
        <taxon>Lathyrus</taxon>
    </lineage>
</organism>
<reference evidence="6 7" key="1">
    <citation type="journal article" date="2022" name="Nat. Genet.">
        <title>Improved pea reference genome and pan-genome highlight genomic features and evolutionary characteristics.</title>
        <authorList>
            <person name="Yang T."/>
            <person name="Liu R."/>
            <person name="Luo Y."/>
            <person name="Hu S."/>
            <person name="Wang D."/>
            <person name="Wang C."/>
            <person name="Pandey M.K."/>
            <person name="Ge S."/>
            <person name="Xu Q."/>
            <person name="Li N."/>
            <person name="Li G."/>
            <person name="Huang Y."/>
            <person name="Saxena R.K."/>
            <person name="Ji Y."/>
            <person name="Li M."/>
            <person name="Yan X."/>
            <person name="He Y."/>
            <person name="Liu Y."/>
            <person name="Wang X."/>
            <person name="Xiang C."/>
            <person name="Varshney R.K."/>
            <person name="Ding H."/>
            <person name="Gao S."/>
            <person name="Zong X."/>
        </authorList>
    </citation>
    <scope>NUCLEOTIDE SEQUENCE [LARGE SCALE GENOMIC DNA]</scope>
    <source>
        <strain evidence="6 7">cv. Zhongwan 6</strain>
    </source>
</reference>
<gene>
    <name evidence="6" type="ORF">KIW84_061557</name>
</gene>
<evidence type="ECO:0000256" key="4">
    <source>
        <dbReference type="SAM" id="Coils"/>
    </source>
</evidence>
<evidence type="ECO:0000256" key="5">
    <source>
        <dbReference type="SAM" id="MobiDB-lite"/>
    </source>
</evidence>
<evidence type="ECO:0008006" key="8">
    <source>
        <dbReference type="Google" id="ProtNLM"/>
    </source>
</evidence>
<evidence type="ECO:0000256" key="3">
    <source>
        <dbReference type="ARBA" id="ARBA00023186"/>
    </source>
</evidence>
<feature type="coiled-coil region" evidence="4">
    <location>
        <begin position="5"/>
        <end position="32"/>
    </location>
</feature>
<name>A0A9D4W2V6_PEA</name>
<dbReference type="GO" id="GO:0005737">
    <property type="term" value="C:cytoplasm"/>
    <property type="evidence" value="ECO:0007669"/>
    <property type="project" value="UniProtKB-SubCell"/>
</dbReference>
<dbReference type="EMBL" id="JAMSHJ010000006">
    <property type="protein sequence ID" value="KAI5394994.1"/>
    <property type="molecule type" value="Genomic_DNA"/>
</dbReference>
<dbReference type="PANTHER" id="PTHR21162">
    <property type="entry name" value="P53 AND DNA DAMAGE-REGULATED PROTEIN"/>
    <property type="match status" value="1"/>
</dbReference>